<keyword evidence="2" id="KW-1185">Reference proteome</keyword>
<protein>
    <submittedName>
        <fullName evidence="1">Uncharacterized protein</fullName>
    </submittedName>
</protein>
<evidence type="ECO:0000313" key="2">
    <source>
        <dbReference type="Proteomes" id="UP000826271"/>
    </source>
</evidence>
<dbReference type="AlphaFoldDB" id="A0AAV6XED2"/>
<gene>
    <name evidence="1" type="ORF">BUALT_Bualt07G0113200</name>
</gene>
<comment type="caution">
    <text evidence="1">The sequence shown here is derived from an EMBL/GenBank/DDBJ whole genome shotgun (WGS) entry which is preliminary data.</text>
</comment>
<dbReference type="PANTHER" id="PTHR33116">
    <property type="entry name" value="REVERSE TRANSCRIPTASE ZINC-BINDING DOMAIN-CONTAINING PROTEIN-RELATED-RELATED"/>
    <property type="match status" value="1"/>
</dbReference>
<name>A0AAV6XED2_9LAMI</name>
<organism evidence="1 2">
    <name type="scientific">Buddleja alternifolia</name>
    <dbReference type="NCBI Taxonomy" id="168488"/>
    <lineage>
        <taxon>Eukaryota</taxon>
        <taxon>Viridiplantae</taxon>
        <taxon>Streptophyta</taxon>
        <taxon>Embryophyta</taxon>
        <taxon>Tracheophyta</taxon>
        <taxon>Spermatophyta</taxon>
        <taxon>Magnoliopsida</taxon>
        <taxon>eudicotyledons</taxon>
        <taxon>Gunneridae</taxon>
        <taxon>Pentapetalae</taxon>
        <taxon>asterids</taxon>
        <taxon>lamiids</taxon>
        <taxon>Lamiales</taxon>
        <taxon>Scrophulariaceae</taxon>
        <taxon>Buddlejeae</taxon>
        <taxon>Buddleja</taxon>
    </lineage>
</organism>
<dbReference type="PANTHER" id="PTHR33116:SF78">
    <property type="entry name" value="OS12G0587133 PROTEIN"/>
    <property type="match status" value="1"/>
</dbReference>
<evidence type="ECO:0000313" key="1">
    <source>
        <dbReference type="EMBL" id="KAG8379670.1"/>
    </source>
</evidence>
<dbReference type="EMBL" id="WHWC01000007">
    <property type="protein sequence ID" value="KAG8379670.1"/>
    <property type="molecule type" value="Genomic_DNA"/>
</dbReference>
<dbReference type="Proteomes" id="UP000826271">
    <property type="component" value="Unassembled WGS sequence"/>
</dbReference>
<sequence length="163" mass="18217">MHSDLGRYLGVPIVHERSSPRLYQALIDKVQERLSAWKTKTLNMAGRVTLIQSVESSMPTHVMQTAWLPAGVCNKLDQLNRTFLWGGDSSHKKYHLVKWEDVIKQKVDEGLGLRETRSANAALLAKIGAENVSIFNGIKISRGSPSISHVMYADDLLICGWDC</sequence>
<proteinExistence type="predicted"/>
<accession>A0AAV6XED2</accession>
<reference evidence="1" key="1">
    <citation type="submission" date="2019-10" db="EMBL/GenBank/DDBJ databases">
        <authorList>
            <person name="Zhang R."/>
            <person name="Pan Y."/>
            <person name="Wang J."/>
            <person name="Ma R."/>
            <person name="Yu S."/>
        </authorList>
    </citation>
    <scope>NUCLEOTIDE SEQUENCE</scope>
    <source>
        <strain evidence="1">LA-IB0</strain>
        <tissue evidence="1">Leaf</tissue>
    </source>
</reference>